<evidence type="ECO:0000313" key="7">
    <source>
        <dbReference type="Ensembl" id="ENSCPRP00005022948.1"/>
    </source>
</evidence>
<dbReference type="GO" id="GO:0090071">
    <property type="term" value="P:negative regulation of ribosome biogenesis"/>
    <property type="evidence" value="ECO:0007669"/>
    <property type="project" value="TreeGrafter"/>
</dbReference>
<accession>A0A7M4G1K5</accession>
<evidence type="ECO:0000256" key="6">
    <source>
        <dbReference type="SAM" id="MobiDB-lite"/>
    </source>
</evidence>
<comment type="function">
    <text evidence="4">Required for normal mitochondrial ribosome function and mitochondrial translation. May play a role in ribosome biogenesis by preventing premature association of the 28S and 39S ribosomal subunits. Interacts with mitochondrial ribosomal protein uL14m (MRPL14), probably blocking formation of intersubunit bridge B8, preventing association of the 28S and 39S ribosomal subunits. Addition to isolated mitochondrial ribosomal subunits partially inhibits translation, probably by interfering with the association of the 28S and 39S ribosomal subunits and the formation of functional ribosomes. May also participate in the assembly and/or regulation of the stability of the large subunit of the mitochondrial ribosome. May function as a ribosomal silencing factor.</text>
</comment>
<evidence type="ECO:0000256" key="4">
    <source>
        <dbReference type="ARBA" id="ARBA00053669"/>
    </source>
</evidence>
<keyword evidence="3" id="KW-0496">Mitochondrion</keyword>
<dbReference type="HAMAP" id="MF_01477">
    <property type="entry name" value="Iojap_RsfS"/>
    <property type="match status" value="1"/>
</dbReference>
<dbReference type="Ensembl" id="ENSCPRT00005026805.1">
    <property type="protein sequence ID" value="ENSCPRP00005022948.1"/>
    <property type="gene ID" value="ENSCPRG00005015969.1"/>
</dbReference>
<dbReference type="InterPro" id="IPR004394">
    <property type="entry name" value="Iojap/RsfS/C7orf30"/>
</dbReference>
<dbReference type="GO" id="GO:0017148">
    <property type="term" value="P:negative regulation of translation"/>
    <property type="evidence" value="ECO:0007669"/>
    <property type="project" value="TreeGrafter"/>
</dbReference>
<dbReference type="AlphaFoldDB" id="A0A7M4G1K5"/>
<dbReference type="GeneTree" id="ENSGT00390000015035"/>
<comment type="subcellular location">
    <subcellularLocation>
        <location evidence="1">Mitochondrion</location>
    </subcellularLocation>
</comment>
<dbReference type="Pfam" id="PF02410">
    <property type="entry name" value="RsfS"/>
    <property type="match status" value="1"/>
</dbReference>
<evidence type="ECO:0000256" key="3">
    <source>
        <dbReference type="ARBA" id="ARBA00023128"/>
    </source>
</evidence>
<proteinExistence type="inferred from homology"/>
<dbReference type="GO" id="GO:0005739">
    <property type="term" value="C:mitochondrion"/>
    <property type="evidence" value="ECO:0007669"/>
    <property type="project" value="UniProtKB-SubCell"/>
</dbReference>
<comment type="similarity">
    <text evidence="2">Belongs to the Iojap/RsfS family.</text>
</comment>
<gene>
    <name evidence="7" type="primary">MALSU1</name>
</gene>
<dbReference type="Proteomes" id="UP000594220">
    <property type="component" value="Unplaced"/>
</dbReference>
<dbReference type="FunFam" id="3.30.460.10:FF:000018">
    <property type="entry name" value="Mitochondrial assembly of ribosomal large subunit 1"/>
    <property type="match status" value="1"/>
</dbReference>
<dbReference type="GO" id="GO:0043023">
    <property type="term" value="F:ribosomal large subunit binding"/>
    <property type="evidence" value="ECO:0007669"/>
    <property type="project" value="TreeGrafter"/>
</dbReference>
<organism evidence="7 8">
    <name type="scientific">Crocodylus porosus</name>
    <name type="common">Saltwater crocodile</name>
    <name type="synonym">Estuarine crocodile</name>
    <dbReference type="NCBI Taxonomy" id="8502"/>
    <lineage>
        <taxon>Eukaryota</taxon>
        <taxon>Metazoa</taxon>
        <taxon>Chordata</taxon>
        <taxon>Craniata</taxon>
        <taxon>Vertebrata</taxon>
        <taxon>Euteleostomi</taxon>
        <taxon>Archelosauria</taxon>
        <taxon>Archosauria</taxon>
        <taxon>Crocodylia</taxon>
        <taxon>Longirostres</taxon>
        <taxon>Crocodylidae</taxon>
        <taxon>Crocodylus</taxon>
    </lineage>
</organism>
<reference evidence="7" key="1">
    <citation type="submission" date="2025-08" db="UniProtKB">
        <authorList>
            <consortium name="Ensembl"/>
        </authorList>
    </citation>
    <scope>IDENTIFICATION</scope>
</reference>
<protein>
    <recommendedName>
        <fullName evidence="5">Mitochondrial assembly of ribosomal large subunit protein 1</fullName>
    </recommendedName>
</protein>
<dbReference type="InterPro" id="IPR043519">
    <property type="entry name" value="NT_sf"/>
</dbReference>
<evidence type="ECO:0000256" key="2">
    <source>
        <dbReference type="ARBA" id="ARBA00010574"/>
    </source>
</evidence>
<sequence length="312" mass="33972">MMLHFLSCPHQPQQKPRDRTAASGLRSRWEALPPTAAAGNSALSPRPRPRLEAGGSAQAVSSPAQPVGLDRQARGQSEAGPLSKLANGGRTRAQQAGRVPAQARRGPTLGCVAGMWARGRWLGRLLLPLAAARAPKAPSRRLGQGSAGCGLQPEVAAGRALSGGVEKAACGAPGQTLSNFNIDFVVNLLRQENAKDICVIQVPPEFNYSDYFIIVSGTSTRHVQAMAQYLVKMYKHLKQDDDPHVHIEGKDTDDWMCIDFGSIVIHLMLPETREIYELEKLWTLRSYDDQLAEMVSESLPDDFIFGLESQQK</sequence>
<feature type="region of interest" description="Disordered" evidence="6">
    <location>
        <begin position="1"/>
        <end position="102"/>
    </location>
</feature>
<name>A0A7M4G1K5_CROPO</name>
<dbReference type="NCBIfam" id="TIGR00090">
    <property type="entry name" value="rsfS_iojap_ybeB"/>
    <property type="match status" value="1"/>
</dbReference>
<keyword evidence="8" id="KW-1185">Reference proteome</keyword>
<reference evidence="7" key="2">
    <citation type="submission" date="2025-09" db="UniProtKB">
        <authorList>
            <consortium name="Ensembl"/>
        </authorList>
    </citation>
    <scope>IDENTIFICATION</scope>
</reference>
<evidence type="ECO:0000313" key="8">
    <source>
        <dbReference type="Proteomes" id="UP000594220"/>
    </source>
</evidence>
<evidence type="ECO:0000256" key="5">
    <source>
        <dbReference type="ARBA" id="ARBA00073331"/>
    </source>
</evidence>
<dbReference type="PANTHER" id="PTHR21043:SF0">
    <property type="entry name" value="MITOCHONDRIAL ASSEMBLY OF RIBOSOMAL LARGE SUBUNIT PROTEIN 1"/>
    <property type="match status" value="1"/>
</dbReference>
<evidence type="ECO:0000256" key="1">
    <source>
        <dbReference type="ARBA" id="ARBA00004173"/>
    </source>
</evidence>
<dbReference type="PANTHER" id="PTHR21043">
    <property type="entry name" value="IOJAP SUPERFAMILY ORTHOLOG"/>
    <property type="match status" value="1"/>
</dbReference>
<dbReference type="Gene3D" id="3.30.460.10">
    <property type="entry name" value="Beta Polymerase, domain 2"/>
    <property type="match status" value="1"/>
</dbReference>
<dbReference type="SUPFAM" id="SSF81301">
    <property type="entry name" value="Nucleotidyltransferase"/>
    <property type="match status" value="1"/>
</dbReference>